<keyword evidence="2" id="KW-1185">Reference proteome</keyword>
<name>A0A238WX74_9FLAO</name>
<dbReference type="Pfam" id="PF01527">
    <property type="entry name" value="HTH_Tnp_1"/>
    <property type="match status" value="1"/>
</dbReference>
<gene>
    <name evidence="1" type="ORF">SAMN06265371_104154</name>
</gene>
<reference evidence="1 2" key="1">
    <citation type="submission" date="2017-06" db="EMBL/GenBank/DDBJ databases">
        <authorList>
            <person name="Kim H.J."/>
            <person name="Triplett B.A."/>
        </authorList>
    </citation>
    <scope>NUCLEOTIDE SEQUENCE [LARGE SCALE GENOMIC DNA]</scope>
    <source>
        <strain evidence="1 2">DSM 29150</strain>
    </source>
</reference>
<dbReference type="AlphaFoldDB" id="A0A238WX74"/>
<dbReference type="GO" id="GO:0006313">
    <property type="term" value="P:DNA transposition"/>
    <property type="evidence" value="ECO:0007669"/>
    <property type="project" value="InterPro"/>
</dbReference>
<organism evidence="1 2">
    <name type="scientific">Lutibacter agarilyticus</name>
    <dbReference type="NCBI Taxonomy" id="1109740"/>
    <lineage>
        <taxon>Bacteria</taxon>
        <taxon>Pseudomonadati</taxon>
        <taxon>Bacteroidota</taxon>
        <taxon>Flavobacteriia</taxon>
        <taxon>Flavobacteriales</taxon>
        <taxon>Flavobacteriaceae</taxon>
        <taxon>Lutibacter</taxon>
    </lineage>
</organism>
<dbReference type="InterPro" id="IPR009057">
    <property type="entry name" value="Homeodomain-like_sf"/>
</dbReference>
<protein>
    <submittedName>
        <fullName evidence="1">Putative transposase</fullName>
    </submittedName>
</protein>
<dbReference type="Proteomes" id="UP000198384">
    <property type="component" value="Unassembled WGS sequence"/>
</dbReference>
<dbReference type="PANTHER" id="PTHR33609">
    <property type="entry name" value="LOW CALCIUM RESPONSE LOCUS PROTEIN S"/>
    <property type="match status" value="1"/>
</dbReference>
<accession>A0A238WX74</accession>
<dbReference type="EMBL" id="FZNT01000004">
    <property type="protein sequence ID" value="SNR51102.1"/>
    <property type="molecule type" value="Genomic_DNA"/>
</dbReference>
<proteinExistence type="predicted"/>
<dbReference type="Gene3D" id="1.10.10.60">
    <property type="entry name" value="Homeodomain-like"/>
    <property type="match status" value="1"/>
</dbReference>
<dbReference type="GO" id="GO:0003677">
    <property type="term" value="F:DNA binding"/>
    <property type="evidence" value="ECO:0007669"/>
    <property type="project" value="InterPro"/>
</dbReference>
<dbReference type="SUPFAM" id="SSF46689">
    <property type="entry name" value="Homeodomain-like"/>
    <property type="match status" value="1"/>
</dbReference>
<dbReference type="InterPro" id="IPR002514">
    <property type="entry name" value="Transposase_8"/>
</dbReference>
<evidence type="ECO:0000313" key="1">
    <source>
        <dbReference type="EMBL" id="SNR51102.1"/>
    </source>
</evidence>
<dbReference type="PANTHER" id="PTHR33609:SF1">
    <property type="entry name" value="TRANSPOSASE"/>
    <property type="match status" value="1"/>
</dbReference>
<dbReference type="InterPro" id="IPR052546">
    <property type="entry name" value="Transposase_8_domain"/>
</dbReference>
<dbReference type="GO" id="GO:0004803">
    <property type="term" value="F:transposase activity"/>
    <property type="evidence" value="ECO:0007669"/>
    <property type="project" value="InterPro"/>
</dbReference>
<evidence type="ECO:0000313" key="2">
    <source>
        <dbReference type="Proteomes" id="UP000198384"/>
    </source>
</evidence>
<dbReference type="OrthoDB" id="1495855at2"/>
<sequence>MKGKRFKPEQISVILQAYDNGKDVNTIVREYGVSRATFYKWRQNYQGMDSKSLKHLKSLEEENRKLKHMYAELALDHQLAKEIIEKKL</sequence>